<dbReference type="AlphaFoldDB" id="A0A1G7PPN7"/>
<dbReference type="RefSeq" id="WP_208597537.1">
    <property type="nucleotide sequence ID" value="NZ_FNBP01000003.1"/>
</dbReference>
<feature type="signal peptide" evidence="2">
    <location>
        <begin position="1"/>
        <end position="20"/>
    </location>
</feature>
<dbReference type="EMBL" id="FNBP01000003">
    <property type="protein sequence ID" value="SDF88247.1"/>
    <property type="molecule type" value="Genomic_DNA"/>
</dbReference>
<keyword evidence="4" id="KW-1185">Reference proteome</keyword>
<feature type="region of interest" description="Disordered" evidence="1">
    <location>
        <begin position="21"/>
        <end position="128"/>
    </location>
</feature>
<feature type="chain" id="PRO_5011718367" evidence="2">
    <location>
        <begin position="21"/>
        <end position="353"/>
    </location>
</feature>
<dbReference type="Proteomes" id="UP000199399">
    <property type="component" value="Unassembled WGS sequence"/>
</dbReference>
<feature type="compositionally biased region" description="Basic and acidic residues" evidence="1">
    <location>
        <begin position="65"/>
        <end position="128"/>
    </location>
</feature>
<name>A0A1G7PPN7_9RHOB</name>
<accession>A0A1G7PPN7</accession>
<feature type="compositionally biased region" description="Low complexity" evidence="1">
    <location>
        <begin position="21"/>
        <end position="31"/>
    </location>
</feature>
<proteinExistence type="predicted"/>
<gene>
    <name evidence="3" type="ORF">SAMN04489759_103406</name>
</gene>
<evidence type="ECO:0000313" key="3">
    <source>
        <dbReference type="EMBL" id="SDF88247.1"/>
    </source>
</evidence>
<protein>
    <submittedName>
        <fullName evidence="3">Uncharacterized protein</fullName>
    </submittedName>
</protein>
<dbReference type="STRING" id="218672.SAMN04489759_103406"/>
<organism evidence="3 4">
    <name type="scientific">Sulfitobacter delicatus</name>
    <dbReference type="NCBI Taxonomy" id="218672"/>
    <lineage>
        <taxon>Bacteria</taxon>
        <taxon>Pseudomonadati</taxon>
        <taxon>Pseudomonadota</taxon>
        <taxon>Alphaproteobacteria</taxon>
        <taxon>Rhodobacterales</taxon>
        <taxon>Roseobacteraceae</taxon>
        <taxon>Sulfitobacter</taxon>
    </lineage>
</organism>
<sequence>MRRLLLTTLLSSVCATSAMTATSVGSSTSTSGFNLTQSDLGPETLWLAKDDKGNKPRKEKKAKKDKREKGKKAKGEGKSEKADKAEKPKKGGKDDKPKKADKVDKPKKAEKAKKISKSKPADFEKRVERFVQDRDETVERLLRTPAPEGRDMVKILSATALALAAPSLNIAEASEDEVITYRNCPPGLAKKDPPCVPPGLAKKGVTYEQWASYSDEELDDLLVERREPYVEAEPLTERDLLLLGSNQIANLYGLNPAPDGHRYALIDGQPVLLTTEDYTALLRINELANVPVLGREVTVAPTAALTQADLINLYRLPALEEGYNYAVLNGQVVSLRDDAYETLQLIRVARAVL</sequence>
<reference evidence="4" key="1">
    <citation type="submission" date="2016-10" db="EMBL/GenBank/DDBJ databases">
        <authorList>
            <person name="Varghese N."/>
            <person name="Submissions S."/>
        </authorList>
    </citation>
    <scope>NUCLEOTIDE SEQUENCE [LARGE SCALE GENOMIC DNA]</scope>
    <source>
        <strain evidence="4">DSM 16477</strain>
    </source>
</reference>
<evidence type="ECO:0000256" key="1">
    <source>
        <dbReference type="SAM" id="MobiDB-lite"/>
    </source>
</evidence>
<evidence type="ECO:0000313" key="4">
    <source>
        <dbReference type="Proteomes" id="UP000199399"/>
    </source>
</evidence>
<evidence type="ECO:0000256" key="2">
    <source>
        <dbReference type="SAM" id="SignalP"/>
    </source>
</evidence>
<keyword evidence="2" id="KW-0732">Signal</keyword>